<dbReference type="InterPro" id="IPR018750">
    <property type="entry name" value="DUF2306_membrane"/>
</dbReference>
<name>A0ABV8KIH0_9ACTN</name>
<feature type="region of interest" description="Disordered" evidence="1">
    <location>
        <begin position="1"/>
        <end position="21"/>
    </location>
</feature>
<dbReference type="EMBL" id="JBHSBN010000003">
    <property type="protein sequence ID" value="MFC4105722.1"/>
    <property type="molecule type" value="Genomic_DNA"/>
</dbReference>
<feature type="transmembrane region" description="Helical" evidence="2">
    <location>
        <begin position="72"/>
        <end position="90"/>
    </location>
</feature>
<evidence type="ECO:0000313" key="3">
    <source>
        <dbReference type="EMBL" id="MFC4105722.1"/>
    </source>
</evidence>
<feature type="transmembrane region" description="Helical" evidence="2">
    <location>
        <begin position="208"/>
        <end position="230"/>
    </location>
</feature>
<feature type="transmembrane region" description="Helical" evidence="2">
    <location>
        <begin position="111"/>
        <end position="130"/>
    </location>
</feature>
<keyword evidence="2" id="KW-0812">Transmembrane</keyword>
<feature type="region of interest" description="Disordered" evidence="1">
    <location>
        <begin position="243"/>
        <end position="269"/>
    </location>
</feature>
<dbReference type="RefSeq" id="WP_377542927.1">
    <property type="nucleotide sequence ID" value="NZ_JBHSBN010000003.1"/>
</dbReference>
<proteinExistence type="predicted"/>
<gene>
    <name evidence="3" type="ORF">ACFOX0_07215</name>
</gene>
<evidence type="ECO:0000313" key="4">
    <source>
        <dbReference type="Proteomes" id="UP001595868"/>
    </source>
</evidence>
<protein>
    <submittedName>
        <fullName evidence="3">DUF2306 domain-containing protein</fullName>
    </submittedName>
</protein>
<reference evidence="4" key="1">
    <citation type="journal article" date="2019" name="Int. J. Syst. Evol. Microbiol.">
        <title>The Global Catalogue of Microorganisms (GCM) 10K type strain sequencing project: providing services to taxonomists for standard genome sequencing and annotation.</title>
        <authorList>
            <consortium name="The Broad Institute Genomics Platform"/>
            <consortium name="The Broad Institute Genome Sequencing Center for Infectious Disease"/>
            <person name="Wu L."/>
            <person name="Ma J."/>
        </authorList>
    </citation>
    <scope>NUCLEOTIDE SEQUENCE [LARGE SCALE GENOMIC DNA]</scope>
    <source>
        <strain evidence="4">2902at01</strain>
    </source>
</reference>
<evidence type="ECO:0000256" key="1">
    <source>
        <dbReference type="SAM" id="MobiDB-lite"/>
    </source>
</evidence>
<dbReference type="Proteomes" id="UP001595868">
    <property type="component" value="Unassembled WGS sequence"/>
</dbReference>
<comment type="caution">
    <text evidence="3">The sequence shown here is derived from an EMBL/GenBank/DDBJ whole genome shotgun (WGS) entry which is preliminary data.</text>
</comment>
<feature type="transmembrane region" description="Helical" evidence="2">
    <location>
        <begin position="172"/>
        <end position="196"/>
    </location>
</feature>
<keyword evidence="2" id="KW-1133">Transmembrane helix</keyword>
<feature type="transmembrane region" description="Helical" evidence="2">
    <location>
        <begin position="33"/>
        <end position="52"/>
    </location>
</feature>
<accession>A0ABV8KIH0</accession>
<dbReference type="Pfam" id="PF10067">
    <property type="entry name" value="DUF2306"/>
    <property type="match status" value="1"/>
</dbReference>
<sequence>MTQLIDEPVPPAGRSPRRAATPATRRRWWRRPWIVPLALVVVAFLTFSLPPYLSFDPANSRVPAPPDFAPHFPLLVGHVLFGSVAMLTCLHQIWPWLRRRNRAAHRIVGRVYVFGGVLPAGLLGLTVGAFSPYGPTARISDVLLALLWLAVTGAGFRMAVKGRYAEHRRWMIRSFALTMSIITNRLWAVVMAIVLAPQLETTYGGDQARFAAAIASVTTWAGWVLSLLIAEWWLDRDATRRDCGRSTRSTRSAAVAAGGGPADPGRGRR</sequence>
<keyword evidence="2" id="KW-0472">Membrane</keyword>
<organism evidence="3 4">
    <name type="scientific">Micromonospora zhanjiangensis</name>
    <dbReference type="NCBI Taxonomy" id="1522057"/>
    <lineage>
        <taxon>Bacteria</taxon>
        <taxon>Bacillati</taxon>
        <taxon>Actinomycetota</taxon>
        <taxon>Actinomycetes</taxon>
        <taxon>Micromonosporales</taxon>
        <taxon>Micromonosporaceae</taxon>
        <taxon>Micromonospora</taxon>
    </lineage>
</organism>
<feature type="transmembrane region" description="Helical" evidence="2">
    <location>
        <begin position="142"/>
        <end position="160"/>
    </location>
</feature>
<keyword evidence="4" id="KW-1185">Reference proteome</keyword>
<evidence type="ECO:0000256" key="2">
    <source>
        <dbReference type="SAM" id="Phobius"/>
    </source>
</evidence>
<feature type="compositionally biased region" description="Low complexity" evidence="1">
    <location>
        <begin position="246"/>
        <end position="256"/>
    </location>
</feature>